<feature type="domain" description="Tc1-like transposase DDE" evidence="1">
    <location>
        <begin position="30"/>
        <end position="178"/>
    </location>
</feature>
<dbReference type="InterPro" id="IPR038717">
    <property type="entry name" value="Tc1-like_DDE_dom"/>
</dbReference>
<evidence type="ECO:0000313" key="3">
    <source>
        <dbReference type="Proteomes" id="UP000077245"/>
    </source>
</evidence>
<dbReference type="AlphaFoldDB" id="A0A165Z700"/>
<dbReference type="EMBL" id="LWMV01000217">
    <property type="protein sequence ID" value="KZX10328.1"/>
    <property type="molecule type" value="Genomic_DNA"/>
</dbReference>
<dbReference type="NCBIfam" id="NF033545">
    <property type="entry name" value="transpos_IS630"/>
    <property type="match status" value="1"/>
</dbReference>
<reference evidence="2 3" key="1">
    <citation type="submission" date="2016-04" db="EMBL/GenBank/DDBJ databases">
        <title>Genome sequence of Methanobrevibacter curvatus DSM 11111.</title>
        <authorList>
            <person name="Poehlein A."/>
            <person name="Seedorf H."/>
            <person name="Daniel R."/>
        </authorList>
    </citation>
    <scope>NUCLEOTIDE SEQUENCE [LARGE SCALE GENOMIC DNA]</scope>
    <source>
        <strain evidence="2 3">DSM 11111</strain>
    </source>
</reference>
<evidence type="ECO:0000313" key="2">
    <source>
        <dbReference type="EMBL" id="KZX10328.1"/>
    </source>
</evidence>
<accession>A0A165Z700</accession>
<keyword evidence="3" id="KW-1185">Reference proteome</keyword>
<dbReference type="RefSeq" id="WP_084269680.1">
    <property type="nucleotide sequence ID" value="NZ_LWMV01000217.1"/>
</dbReference>
<dbReference type="PATRIC" id="fig|49547.3.peg.1933"/>
<evidence type="ECO:0000259" key="1">
    <source>
        <dbReference type="Pfam" id="PF13358"/>
    </source>
</evidence>
<organism evidence="2 3">
    <name type="scientific">Methanobrevibacter curvatus</name>
    <dbReference type="NCBI Taxonomy" id="49547"/>
    <lineage>
        <taxon>Archaea</taxon>
        <taxon>Methanobacteriati</taxon>
        <taxon>Methanobacteriota</taxon>
        <taxon>Methanomada group</taxon>
        <taxon>Methanobacteria</taxon>
        <taxon>Methanobacteriales</taxon>
        <taxon>Methanobacteriaceae</taxon>
        <taxon>Methanobrevibacter</taxon>
    </lineage>
</organism>
<dbReference type="OrthoDB" id="191419at2157"/>
<dbReference type="InterPro" id="IPR047655">
    <property type="entry name" value="Transpos_IS630-like"/>
</dbReference>
<sequence length="182" mass="21463">MYKKIDKGYQKRILTILNLYSKGYDPKYPIISLDERYKPLIGDIKNRIPMKPGNPEKHDYQYKRNGTANIFVAVDFKGGKRDITVTDRRTKLDFALYIKHLADNVFSNAKKLRIVMDNLNTHIYTSILENFEFKEALDLIHKIVFYYTQKYASWLNTAEIEINVMDTQCTGRRIRDKNLLIS</sequence>
<gene>
    <name evidence="2" type="ORF">MBCUR_18300</name>
</gene>
<name>A0A165Z700_9EURY</name>
<dbReference type="Proteomes" id="UP000077245">
    <property type="component" value="Unassembled WGS sequence"/>
</dbReference>
<protein>
    <recommendedName>
        <fullName evidence="1">Tc1-like transposase DDE domain-containing protein</fullName>
    </recommendedName>
</protein>
<comment type="caution">
    <text evidence="2">The sequence shown here is derived from an EMBL/GenBank/DDBJ whole genome shotgun (WGS) entry which is preliminary data.</text>
</comment>
<dbReference type="Pfam" id="PF13358">
    <property type="entry name" value="DDE_3"/>
    <property type="match status" value="1"/>
</dbReference>
<proteinExistence type="predicted"/>
<dbReference type="STRING" id="49547.MBCUR_18300"/>